<evidence type="ECO:0000313" key="3">
    <source>
        <dbReference type="Proteomes" id="UP001154015"/>
    </source>
</evidence>
<protein>
    <submittedName>
        <fullName evidence="2">Uncharacterized protein</fullName>
    </submittedName>
</protein>
<accession>A0ABM9H415</accession>
<organism evidence="2 3">
    <name type="scientific">Streptomyces globisporus</name>
    <dbReference type="NCBI Taxonomy" id="1908"/>
    <lineage>
        <taxon>Bacteria</taxon>
        <taxon>Bacillati</taxon>
        <taxon>Actinomycetota</taxon>
        <taxon>Actinomycetes</taxon>
        <taxon>Kitasatosporales</taxon>
        <taxon>Streptomycetaceae</taxon>
        <taxon>Streptomyces</taxon>
    </lineage>
</organism>
<evidence type="ECO:0000256" key="1">
    <source>
        <dbReference type="SAM" id="MobiDB-lite"/>
    </source>
</evidence>
<name>A0ABM9H415_STRGL</name>
<evidence type="ECO:0000313" key="2">
    <source>
        <dbReference type="EMBL" id="CAH9418365.1"/>
    </source>
</evidence>
<sequence>MKLATPSPQRQRENVLTAAVGGAHIIGWADDREISGGRPVRRRVVSGTGMPSRDGSSPLSRLSHGGRLAWSGGRLARPVAGRWFRAADVQARKELLIDFGVRLTLFRPALPFAGCPVSFTALSRAELGMAPGRHRPVESGGDAARLLSNAPRLEEAAARMREAWQTSPTRCDYRTELPSPKGIGHLRQG</sequence>
<feature type="region of interest" description="Disordered" evidence="1">
    <location>
        <begin position="43"/>
        <end position="63"/>
    </location>
</feature>
<dbReference type="EMBL" id="CAKXYP010000018">
    <property type="protein sequence ID" value="CAH9418365.1"/>
    <property type="molecule type" value="Genomic_DNA"/>
</dbReference>
<keyword evidence="3" id="KW-1185">Reference proteome</keyword>
<dbReference type="Proteomes" id="UP001154015">
    <property type="component" value="Unassembled WGS sequence"/>
</dbReference>
<gene>
    <name evidence="2" type="ORF">SGL43_05414</name>
</gene>
<comment type="caution">
    <text evidence="2">The sequence shown here is derived from an EMBL/GenBank/DDBJ whole genome shotgun (WGS) entry which is preliminary data.</text>
</comment>
<proteinExistence type="predicted"/>
<reference evidence="2" key="1">
    <citation type="submission" date="2022-03" db="EMBL/GenBank/DDBJ databases">
        <authorList>
            <person name="Leyn A S."/>
        </authorList>
    </citation>
    <scope>NUCLEOTIDE SEQUENCE</scope>
    <source>
        <strain evidence="2">Streptomyces globisporus 4-3</strain>
    </source>
</reference>